<evidence type="ECO:0000256" key="9">
    <source>
        <dbReference type="ARBA" id="ARBA00022670"/>
    </source>
</evidence>
<dbReference type="EMBL" id="CP055903">
    <property type="protein sequence ID" value="QKX63386.1"/>
    <property type="molecule type" value="Genomic_DNA"/>
</dbReference>
<evidence type="ECO:0000256" key="12">
    <source>
        <dbReference type="ARBA" id="ARBA00022833"/>
    </source>
</evidence>
<evidence type="ECO:0000256" key="8">
    <source>
        <dbReference type="ARBA" id="ARBA00022490"/>
    </source>
</evidence>
<keyword evidence="12 18" id="KW-0862">Zinc</keyword>
<dbReference type="FunFam" id="1.10.390.10:FF:000009">
    <property type="entry name" value="Leukotriene A(4) hydrolase"/>
    <property type="match status" value="1"/>
</dbReference>
<feature type="binding site" evidence="18">
    <location>
        <position position="300"/>
    </location>
    <ligand>
        <name>Zn(2+)</name>
        <dbReference type="ChEBI" id="CHEBI:29105"/>
        <note>catalytic</note>
    </ligand>
</feature>
<dbReference type="Gene3D" id="2.60.40.1730">
    <property type="entry name" value="tricorn interacting facor f3 domain"/>
    <property type="match status" value="1"/>
</dbReference>
<evidence type="ECO:0000256" key="13">
    <source>
        <dbReference type="ARBA" id="ARBA00023049"/>
    </source>
</evidence>
<dbReference type="EC" id="3.3.2.10" evidence="6"/>
<dbReference type="SMART" id="SM01263">
    <property type="entry name" value="Leuk-A4-hydro_C"/>
    <property type="match status" value="1"/>
</dbReference>
<dbReference type="GO" id="GO:0004177">
    <property type="term" value="F:aminopeptidase activity"/>
    <property type="evidence" value="ECO:0007669"/>
    <property type="project" value="TreeGrafter"/>
</dbReference>
<dbReference type="CDD" id="cd09599">
    <property type="entry name" value="M1_LTA4H"/>
    <property type="match status" value="1"/>
</dbReference>
<dbReference type="Gene3D" id="3.30.2010.30">
    <property type="match status" value="1"/>
</dbReference>
<keyword evidence="14" id="KW-0539">Nucleus</keyword>
<protein>
    <recommendedName>
        <fullName evidence="7">Leucine aminopeptidase 2</fullName>
        <ecNumber evidence="6">3.3.2.10</ecNumber>
    </recommendedName>
    <alternativeName>
        <fullName evidence="15">Epoxide hydrolase</fullName>
    </alternativeName>
    <alternativeName>
        <fullName evidence="16">Leukotriene A-4 hydrolase homolog</fullName>
    </alternativeName>
</protein>
<dbReference type="Pfam" id="PF09127">
    <property type="entry name" value="Leuk-A4-hydro_C"/>
    <property type="match status" value="1"/>
</dbReference>
<evidence type="ECO:0000256" key="4">
    <source>
        <dbReference type="ARBA" id="ARBA00004496"/>
    </source>
</evidence>
<gene>
    <name evidence="20" type="ORF">TRUGW13939_10556</name>
</gene>
<evidence type="ECO:0000256" key="1">
    <source>
        <dbReference type="ARBA" id="ARBA00001268"/>
    </source>
</evidence>
<evidence type="ECO:0000256" key="17">
    <source>
        <dbReference type="PIRSR" id="PIRSR634015-1"/>
    </source>
</evidence>
<dbReference type="FunFam" id="2.60.40.1730:FF:000004">
    <property type="entry name" value="Leukotriene A(4) hydrolase"/>
    <property type="match status" value="1"/>
</dbReference>
<dbReference type="OrthoDB" id="79562at2759"/>
<dbReference type="Proteomes" id="UP000509510">
    <property type="component" value="Chromosome VI"/>
</dbReference>
<dbReference type="InterPro" id="IPR038502">
    <property type="entry name" value="M1_LTA-4_hydro/amino_C_sf"/>
</dbReference>
<feature type="binding site" evidence="18">
    <location>
        <position position="296"/>
    </location>
    <ligand>
        <name>Zn(2+)</name>
        <dbReference type="ChEBI" id="CHEBI:29105"/>
        <note>catalytic</note>
    </ligand>
</feature>
<dbReference type="GeneID" id="55998035"/>
<dbReference type="PANTHER" id="PTHR45726:SF3">
    <property type="entry name" value="LEUKOTRIENE A-4 HYDROLASE"/>
    <property type="match status" value="1"/>
</dbReference>
<evidence type="ECO:0000313" key="20">
    <source>
        <dbReference type="EMBL" id="QKX63386.1"/>
    </source>
</evidence>
<dbReference type="InterPro" id="IPR042097">
    <property type="entry name" value="Aminopeptidase_N-like_N_sf"/>
</dbReference>
<reference evidence="21" key="1">
    <citation type="submission" date="2020-06" db="EMBL/GenBank/DDBJ databases">
        <title>A chromosome-scale genome assembly of Talaromyces rugulosus W13939.</title>
        <authorList>
            <person name="Wang B."/>
            <person name="Guo L."/>
            <person name="Ye K."/>
            <person name="Wang L."/>
        </authorList>
    </citation>
    <scope>NUCLEOTIDE SEQUENCE [LARGE SCALE GENOMIC DNA]</scope>
    <source>
        <strain evidence="21">W13939</strain>
    </source>
</reference>
<comment type="function">
    <text evidence="2">Aminopeptidase that preferentially cleaves di- and tripeptides. Also has low epoxide hydrolase activity (in vitro). Can hydrolyze the epoxide leukotriene LTA(4) but it forms preferentially 5,6-dihydroxy-7,9,11,14-eicosatetraenoic acid rather than the cytokine leukotriene B(4) as the product compared to the homologous mammalian enzyme (in vitro).</text>
</comment>
<dbReference type="GO" id="GO:0005634">
    <property type="term" value="C:nucleus"/>
    <property type="evidence" value="ECO:0007669"/>
    <property type="project" value="UniProtKB-SubCell"/>
</dbReference>
<evidence type="ECO:0000256" key="18">
    <source>
        <dbReference type="PIRSR" id="PIRSR634015-3"/>
    </source>
</evidence>
<evidence type="ECO:0000256" key="5">
    <source>
        <dbReference type="ARBA" id="ARBA00010136"/>
    </source>
</evidence>
<dbReference type="InterPro" id="IPR045357">
    <property type="entry name" value="Aminopeptidase_N-like_N"/>
</dbReference>
<dbReference type="InterPro" id="IPR034015">
    <property type="entry name" value="M1_LTA4H"/>
</dbReference>
<accession>A0A7H8RAR6</accession>
<dbReference type="SUPFAM" id="SSF63737">
    <property type="entry name" value="Leukotriene A4 hydrolase N-terminal domain"/>
    <property type="match status" value="1"/>
</dbReference>
<evidence type="ECO:0000256" key="2">
    <source>
        <dbReference type="ARBA" id="ARBA00002142"/>
    </source>
</evidence>
<dbReference type="InterPro" id="IPR016024">
    <property type="entry name" value="ARM-type_fold"/>
</dbReference>
<dbReference type="InterPro" id="IPR027268">
    <property type="entry name" value="Peptidase_M4/M1_CTD_sf"/>
</dbReference>
<comment type="cofactor">
    <cofactor evidence="18">
        <name>Zn(2+)</name>
        <dbReference type="ChEBI" id="CHEBI:29105"/>
    </cofactor>
    <text evidence="18">Binds 1 zinc ion per subunit.</text>
</comment>
<sequence>MTATRDPCSLSNYGAWRTKHTSVDFKIDFDVKQIHGSVVLQLESQTDKESEEVILDSNSVKISDVRVNDVEAKWEIKDHSDPFGAPLHVAVPGGVSKEEVIHIKIHVQTTDKCPALQWLSPAQTSNGKHPYIFSQAYPINARSIFPCQDSPDVKSTFSFRLTSKLPVVASGLYVGDRDHTATLGTEKVYEFEQKIPIPSYLFAVASGDIATARIGPRSIVATGPNELAACKWELENDIEKFLQAAEKLVFPYRWGEYNVLILPPSFPFGGMEIPIYTFATPAIISGDRQNVDLFAHELSHGWSGNLVTNCSWEHFWLNEGWTIYLQRRIVGAVNGDAEFHFSAILGWKRLEDDVEQFGKDHEYTKLVVNHDNVDPDEVFSTVAYEKGFHLLYYLEKVVGRENFDKFIPHYFDKWAGKSLDSFEFRDTFMDFFNETGDAEIKKNIATIDWNDKLYTPGLPPKPEFDTTLADQCFELANKWKDPSFEPSEKDVEEFTANQKLTFLETVQQAEKPLSPERAQLLGKVYNVATSTSVELKTSYLLVALKANDTSCFSDVAEWLGHVGRVKYVRPLLRALNKVDRQLALDAFQRHKDFYHPFCRGLAEKDLGITA</sequence>
<feature type="active site" description="Proton acceptor" evidence="17">
    <location>
        <position position="297"/>
    </location>
</feature>
<dbReference type="GO" id="GO:0008270">
    <property type="term" value="F:zinc ion binding"/>
    <property type="evidence" value="ECO:0007669"/>
    <property type="project" value="InterPro"/>
</dbReference>
<dbReference type="SUPFAM" id="SSF48371">
    <property type="entry name" value="ARM repeat"/>
    <property type="match status" value="1"/>
</dbReference>
<dbReference type="InterPro" id="IPR015211">
    <property type="entry name" value="Peptidase_M1_C"/>
</dbReference>
<dbReference type="GO" id="GO:0006508">
    <property type="term" value="P:proteolysis"/>
    <property type="evidence" value="ECO:0007669"/>
    <property type="project" value="UniProtKB-KW"/>
</dbReference>
<dbReference type="GO" id="GO:0005829">
    <property type="term" value="C:cytosol"/>
    <property type="evidence" value="ECO:0007669"/>
    <property type="project" value="TreeGrafter"/>
</dbReference>
<dbReference type="KEGG" id="trg:TRUGW13939_10556"/>
<dbReference type="PRINTS" id="PR00756">
    <property type="entry name" value="ALADIPTASE"/>
</dbReference>
<dbReference type="InterPro" id="IPR049980">
    <property type="entry name" value="LTA4H_cat"/>
</dbReference>
<dbReference type="GO" id="GO:0004301">
    <property type="term" value="F:epoxide hydrolase activity"/>
    <property type="evidence" value="ECO:0007669"/>
    <property type="project" value="UniProtKB-EC"/>
</dbReference>
<feature type="domain" description="Peptidase M1 leukotriene A4 hydrolase/aminopeptidase C-terminal" evidence="19">
    <location>
        <begin position="467"/>
        <end position="606"/>
    </location>
</feature>
<dbReference type="SUPFAM" id="SSF55486">
    <property type="entry name" value="Metalloproteases ('zincins'), catalytic domain"/>
    <property type="match status" value="1"/>
</dbReference>
<keyword evidence="11" id="KW-0378">Hydrolase</keyword>
<dbReference type="Pfam" id="PF01433">
    <property type="entry name" value="Peptidase_M1"/>
    <property type="match status" value="1"/>
</dbReference>
<comment type="catalytic activity">
    <reaction evidence="1">
        <text>an epoxide + H2O = an ethanediol</text>
        <dbReference type="Rhea" id="RHEA:19037"/>
        <dbReference type="ChEBI" id="CHEBI:15377"/>
        <dbReference type="ChEBI" id="CHEBI:32955"/>
        <dbReference type="ChEBI" id="CHEBI:140594"/>
        <dbReference type="EC" id="3.3.2.10"/>
    </reaction>
</comment>
<evidence type="ECO:0000256" key="14">
    <source>
        <dbReference type="ARBA" id="ARBA00023242"/>
    </source>
</evidence>
<keyword evidence="13" id="KW-0482">Metalloprotease</keyword>
<dbReference type="FunFam" id="3.30.2010.30:FF:000001">
    <property type="entry name" value="Leukotriene A(4) hydrolase"/>
    <property type="match status" value="1"/>
</dbReference>
<dbReference type="Pfam" id="PF17900">
    <property type="entry name" value="Peptidase_M1_N"/>
    <property type="match status" value="1"/>
</dbReference>
<organism evidence="20 21">
    <name type="scientific">Talaromyces rugulosus</name>
    <name type="common">Penicillium rugulosum</name>
    <dbReference type="NCBI Taxonomy" id="121627"/>
    <lineage>
        <taxon>Eukaryota</taxon>
        <taxon>Fungi</taxon>
        <taxon>Dikarya</taxon>
        <taxon>Ascomycota</taxon>
        <taxon>Pezizomycotina</taxon>
        <taxon>Eurotiomycetes</taxon>
        <taxon>Eurotiomycetidae</taxon>
        <taxon>Eurotiales</taxon>
        <taxon>Trichocomaceae</taxon>
        <taxon>Talaromyces</taxon>
        <taxon>Talaromyces sect. Islandici</taxon>
    </lineage>
</organism>
<evidence type="ECO:0000256" key="11">
    <source>
        <dbReference type="ARBA" id="ARBA00022801"/>
    </source>
</evidence>
<evidence type="ECO:0000256" key="16">
    <source>
        <dbReference type="ARBA" id="ARBA00031416"/>
    </source>
</evidence>
<evidence type="ECO:0000256" key="10">
    <source>
        <dbReference type="ARBA" id="ARBA00022723"/>
    </source>
</evidence>
<keyword evidence="21" id="KW-1185">Reference proteome</keyword>
<name>A0A7H8RAR6_TALRU</name>
<dbReference type="InterPro" id="IPR014782">
    <property type="entry name" value="Peptidase_M1_dom"/>
</dbReference>
<feature type="active site" description="Proton donor" evidence="17">
    <location>
        <position position="384"/>
    </location>
</feature>
<evidence type="ECO:0000256" key="3">
    <source>
        <dbReference type="ARBA" id="ARBA00004123"/>
    </source>
</evidence>
<dbReference type="Gene3D" id="1.10.390.10">
    <property type="entry name" value="Neutral Protease Domain 2"/>
    <property type="match status" value="1"/>
</dbReference>
<dbReference type="InterPro" id="IPR001930">
    <property type="entry name" value="Peptidase_M1"/>
</dbReference>
<evidence type="ECO:0000259" key="19">
    <source>
        <dbReference type="SMART" id="SM01263"/>
    </source>
</evidence>
<comment type="similarity">
    <text evidence="5">Belongs to the peptidase M1 family.</text>
</comment>
<evidence type="ECO:0000313" key="21">
    <source>
        <dbReference type="Proteomes" id="UP000509510"/>
    </source>
</evidence>
<keyword evidence="8" id="KW-0963">Cytoplasm</keyword>
<evidence type="ECO:0000256" key="6">
    <source>
        <dbReference type="ARBA" id="ARBA00013006"/>
    </source>
</evidence>
<keyword evidence="9" id="KW-0645">Protease</keyword>
<proteinExistence type="inferred from homology"/>
<dbReference type="FunFam" id="1.25.40.320:FF:000001">
    <property type="entry name" value="Leukotriene A(4) hydrolase"/>
    <property type="match status" value="1"/>
</dbReference>
<keyword evidence="10 18" id="KW-0479">Metal-binding</keyword>
<dbReference type="GO" id="GO:0008237">
    <property type="term" value="F:metallopeptidase activity"/>
    <property type="evidence" value="ECO:0007669"/>
    <property type="project" value="UniProtKB-KW"/>
</dbReference>
<evidence type="ECO:0000256" key="7">
    <source>
        <dbReference type="ARBA" id="ARBA00020017"/>
    </source>
</evidence>
<dbReference type="Gene3D" id="1.25.40.320">
    <property type="entry name" value="Peptidase M1, leukotriene A4 hydrolase/aminopeptidase C-terminal domain"/>
    <property type="match status" value="1"/>
</dbReference>
<dbReference type="AlphaFoldDB" id="A0A7H8RAR6"/>
<comment type="subcellular location">
    <subcellularLocation>
        <location evidence="4">Cytoplasm</location>
    </subcellularLocation>
    <subcellularLocation>
        <location evidence="3">Nucleus</location>
    </subcellularLocation>
</comment>
<dbReference type="PANTHER" id="PTHR45726">
    <property type="entry name" value="LEUKOTRIENE A-4 HYDROLASE"/>
    <property type="match status" value="1"/>
</dbReference>
<evidence type="ECO:0000256" key="15">
    <source>
        <dbReference type="ARBA" id="ARBA00030177"/>
    </source>
</evidence>
<dbReference type="RefSeq" id="XP_035349560.1">
    <property type="nucleotide sequence ID" value="XM_035493667.1"/>
</dbReference>
<feature type="binding site" evidence="18">
    <location>
        <position position="319"/>
    </location>
    <ligand>
        <name>Zn(2+)</name>
        <dbReference type="ChEBI" id="CHEBI:29105"/>
        <note>catalytic</note>
    </ligand>
</feature>